<keyword evidence="5" id="KW-1185">Reference proteome</keyword>
<gene>
    <name evidence="4" type="ORF">GCM10009737_23360</name>
</gene>
<comment type="caution">
    <text evidence="4">The sequence shown here is derived from an EMBL/GenBank/DDBJ whole genome shotgun (WGS) entry which is preliminary data.</text>
</comment>
<evidence type="ECO:0000256" key="1">
    <source>
        <dbReference type="ARBA" id="ARBA00009497"/>
    </source>
</evidence>
<dbReference type="EMBL" id="BAAAMY010000005">
    <property type="protein sequence ID" value="GAA1921185.1"/>
    <property type="molecule type" value="Genomic_DNA"/>
</dbReference>
<evidence type="ECO:0000313" key="4">
    <source>
        <dbReference type="EMBL" id="GAA1921185.1"/>
    </source>
</evidence>
<accession>A0ABP5AXB4</accession>
<dbReference type="SUPFAM" id="SSF47240">
    <property type="entry name" value="Ferritin-like"/>
    <property type="match status" value="1"/>
</dbReference>
<organism evidence="4 5">
    <name type="scientific">Nocardioides lentus</name>
    <dbReference type="NCBI Taxonomy" id="338077"/>
    <lineage>
        <taxon>Bacteria</taxon>
        <taxon>Bacillati</taxon>
        <taxon>Actinomycetota</taxon>
        <taxon>Actinomycetes</taxon>
        <taxon>Propionibacteriales</taxon>
        <taxon>Nocardioidaceae</taxon>
        <taxon>Nocardioides</taxon>
    </lineage>
</organism>
<reference evidence="5" key="1">
    <citation type="journal article" date="2019" name="Int. J. Syst. Evol. Microbiol.">
        <title>The Global Catalogue of Microorganisms (GCM) 10K type strain sequencing project: providing services to taxonomists for standard genome sequencing and annotation.</title>
        <authorList>
            <consortium name="The Broad Institute Genomics Platform"/>
            <consortium name="The Broad Institute Genome Sequencing Center for Infectious Disease"/>
            <person name="Wu L."/>
            <person name="Ma J."/>
        </authorList>
    </citation>
    <scope>NUCLEOTIDE SEQUENCE [LARGE SCALE GENOMIC DNA]</scope>
    <source>
        <strain evidence="5">JCM 14046</strain>
    </source>
</reference>
<evidence type="ECO:0000313" key="5">
    <source>
        <dbReference type="Proteomes" id="UP001501612"/>
    </source>
</evidence>
<dbReference type="RefSeq" id="WP_344007352.1">
    <property type="nucleotide sequence ID" value="NZ_BAAAMY010000005.1"/>
</dbReference>
<dbReference type="InterPro" id="IPR023188">
    <property type="entry name" value="DPS_DNA-bd_CS"/>
</dbReference>
<dbReference type="Gene3D" id="1.20.1260.10">
    <property type="match status" value="1"/>
</dbReference>
<dbReference type="PANTHER" id="PTHR42932">
    <property type="entry name" value="GENERAL STRESS PROTEIN 20U"/>
    <property type="match status" value="1"/>
</dbReference>
<evidence type="ECO:0000259" key="3">
    <source>
        <dbReference type="Pfam" id="PF00210"/>
    </source>
</evidence>
<dbReference type="Proteomes" id="UP001501612">
    <property type="component" value="Unassembled WGS sequence"/>
</dbReference>
<dbReference type="InterPro" id="IPR002177">
    <property type="entry name" value="DPS_DNA-bd"/>
</dbReference>
<proteinExistence type="inferred from homology"/>
<name>A0ABP5AXB4_9ACTN</name>
<dbReference type="PANTHER" id="PTHR42932:SF2">
    <property type="entry name" value="DNA PROTECTION DURING STARVATION PROTEIN 1"/>
    <property type="match status" value="1"/>
</dbReference>
<protein>
    <submittedName>
        <fullName evidence="4">DNA starvation/stationary phase protection protein</fullName>
    </submittedName>
</protein>
<sequence length="175" mass="19526">MTETLTPTDQHVARPPFQASERLATHLQALLVDLTDLHLVGKQAHWNVVGPNFRDLHLQLDEVVDDARNFSDTVAERMRALYVTPDARAKTVGEQSSLPPFPATEVDTAETVDRIVAAVYAVAGTGRRIHDEVDAEDPTSADIIHSILERLEQLAWMIDAENRVANRSLPRPIHR</sequence>
<evidence type="ECO:0000256" key="2">
    <source>
        <dbReference type="RuleBase" id="RU003875"/>
    </source>
</evidence>
<dbReference type="Pfam" id="PF00210">
    <property type="entry name" value="Ferritin"/>
    <property type="match status" value="1"/>
</dbReference>
<dbReference type="PRINTS" id="PR01346">
    <property type="entry name" value="HELNAPAPROT"/>
</dbReference>
<comment type="similarity">
    <text evidence="1 2">Belongs to the Dps family.</text>
</comment>
<dbReference type="PROSITE" id="PS00818">
    <property type="entry name" value="DPS_1"/>
    <property type="match status" value="1"/>
</dbReference>
<dbReference type="InterPro" id="IPR012347">
    <property type="entry name" value="Ferritin-like"/>
</dbReference>
<dbReference type="InterPro" id="IPR009078">
    <property type="entry name" value="Ferritin-like_SF"/>
</dbReference>
<dbReference type="CDD" id="cd01043">
    <property type="entry name" value="DPS"/>
    <property type="match status" value="1"/>
</dbReference>
<dbReference type="InterPro" id="IPR008331">
    <property type="entry name" value="Ferritin_DPS_dom"/>
</dbReference>
<dbReference type="PIRSF" id="PIRSF005900">
    <property type="entry name" value="Dps"/>
    <property type="match status" value="1"/>
</dbReference>
<feature type="domain" description="Ferritin/DPS" evidence="3">
    <location>
        <begin position="26"/>
        <end position="160"/>
    </location>
</feature>